<dbReference type="SUPFAM" id="SSF48452">
    <property type="entry name" value="TPR-like"/>
    <property type="match status" value="1"/>
</dbReference>
<proteinExistence type="predicted"/>
<keyword evidence="1" id="KW-0732">Signal</keyword>
<sequence>MKKFFLLLALGSSTVSFAQSSKFQSAIEQNLAQLDTASTAAGFQKIGATFERIANAEKSQWLPYYYASYCGLKAVKFERDLNQIDAKLDKIEILTQQANTLSPNNSEIYCLNALISFARINVDFMARGPEYSALANKALQTAKQLNPANPRAYLLFGQSKYSTPPQFGGDRKLACQYFEKANSLFANAPASSIEPHWGKSEAVRYQGLCQSEVSVAK</sequence>
<accession>A0ABQ1TU35</accession>
<name>A0ABQ1TU35_9BACT</name>
<gene>
    <name evidence="2" type="ORF">GCM10011383_13620</name>
</gene>
<reference evidence="3" key="1">
    <citation type="journal article" date="2019" name="Int. J. Syst. Evol. Microbiol.">
        <title>The Global Catalogue of Microorganisms (GCM) 10K type strain sequencing project: providing services to taxonomists for standard genome sequencing and annotation.</title>
        <authorList>
            <consortium name="The Broad Institute Genomics Platform"/>
            <consortium name="The Broad Institute Genome Sequencing Center for Infectious Disease"/>
            <person name="Wu L."/>
            <person name="Ma J."/>
        </authorList>
    </citation>
    <scope>NUCLEOTIDE SEQUENCE [LARGE SCALE GENOMIC DNA]</scope>
    <source>
        <strain evidence="3">CGMCC 1.15197</strain>
    </source>
</reference>
<keyword evidence="3" id="KW-1185">Reference proteome</keyword>
<dbReference type="Gene3D" id="1.25.40.10">
    <property type="entry name" value="Tetratricopeptide repeat domain"/>
    <property type="match status" value="1"/>
</dbReference>
<evidence type="ECO:0000313" key="2">
    <source>
        <dbReference type="EMBL" id="GGF03837.1"/>
    </source>
</evidence>
<organism evidence="2 3">
    <name type="scientific">Hymenobacter cavernae</name>
    <dbReference type="NCBI Taxonomy" id="2044852"/>
    <lineage>
        <taxon>Bacteria</taxon>
        <taxon>Pseudomonadati</taxon>
        <taxon>Bacteroidota</taxon>
        <taxon>Cytophagia</taxon>
        <taxon>Cytophagales</taxon>
        <taxon>Hymenobacteraceae</taxon>
        <taxon>Hymenobacter</taxon>
    </lineage>
</organism>
<feature type="signal peptide" evidence="1">
    <location>
        <begin position="1"/>
        <end position="18"/>
    </location>
</feature>
<evidence type="ECO:0000256" key="1">
    <source>
        <dbReference type="SAM" id="SignalP"/>
    </source>
</evidence>
<feature type="chain" id="PRO_5045592839" description="Tetratricopeptide repeat protein" evidence="1">
    <location>
        <begin position="19"/>
        <end position="217"/>
    </location>
</feature>
<evidence type="ECO:0000313" key="3">
    <source>
        <dbReference type="Proteomes" id="UP000632273"/>
    </source>
</evidence>
<dbReference type="EMBL" id="BMHT01000002">
    <property type="protein sequence ID" value="GGF03837.1"/>
    <property type="molecule type" value="Genomic_DNA"/>
</dbReference>
<dbReference type="RefSeq" id="WP_188812416.1">
    <property type="nucleotide sequence ID" value="NZ_BMHT01000002.1"/>
</dbReference>
<dbReference type="Proteomes" id="UP000632273">
    <property type="component" value="Unassembled WGS sequence"/>
</dbReference>
<comment type="caution">
    <text evidence="2">The sequence shown here is derived from an EMBL/GenBank/DDBJ whole genome shotgun (WGS) entry which is preliminary data.</text>
</comment>
<evidence type="ECO:0008006" key="4">
    <source>
        <dbReference type="Google" id="ProtNLM"/>
    </source>
</evidence>
<dbReference type="InterPro" id="IPR011990">
    <property type="entry name" value="TPR-like_helical_dom_sf"/>
</dbReference>
<protein>
    <recommendedName>
        <fullName evidence="4">Tetratricopeptide repeat protein</fullName>
    </recommendedName>
</protein>